<feature type="coiled-coil region" evidence="1">
    <location>
        <begin position="289"/>
        <end position="330"/>
    </location>
</feature>
<proteinExistence type="predicted"/>
<protein>
    <submittedName>
        <fullName evidence="2">Uncharacterized protein</fullName>
    </submittedName>
</protein>
<dbReference type="KEGG" id="dpx:DAPPUDRAFT_304068"/>
<evidence type="ECO:0000313" key="2">
    <source>
        <dbReference type="EMBL" id="EFX80585.1"/>
    </source>
</evidence>
<accession>E9GIV8</accession>
<keyword evidence="3" id="KW-1185">Reference proteome</keyword>
<gene>
    <name evidence="2" type="ORF">DAPPUDRAFT_304068</name>
</gene>
<dbReference type="Proteomes" id="UP000000305">
    <property type="component" value="Unassembled WGS sequence"/>
</dbReference>
<organism evidence="2 3">
    <name type="scientific">Daphnia pulex</name>
    <name type="common">Water flea</name>
    <dbReference type="NCBI Taxonomy" id="6669"/>
    <lineage>
        <taxon>Eukaryota</taxon>
        <taxon>Metazoa</taxon>
        <taxon>Ecdysozoa</taxon>
        <taxon>Arthropoda</taxon>
        <taxon>Crustacea</taxon>
        <taxon>Branchiopoda</taxon>
        <taxon>Diplostraca</taxon>
        <taxon>Cladocera</taxon>
        <taxon>Anomopoda</taxon>
        <taxon>Daphniidae</taxon>
        <taxon>Daphnia</taxon>
    </lineage>
</organism>
<dbReference type="PANTHER" id="PTHR33488:SF2">
    <property type="entry name" value="EARLY ENDOSOME ANTIGEN 1-LIKE"/>
    <property type="match status" value="1"/>
</dbReference>
<dbReference type="PANTHER" id="PTHR33488">
    <property type="entry name" value="ZGC:162509"/>
    <property type="match status" value="1"/>
</dbReference>
<keyword evidence="1" id="KW-0175">Coiled coil</keyword>
<dbReference type="OrthoDB" id="10281246at2759"/>
<evidence type="ECO:0000256" key="1">
    <source>
        <dbReference type="SAM" id="Coils"/>
    </source>
</evidence>
<reference evidence="2 3" key="1">
    <citation type="journal article" date="2011" name="Science">
        <title>The ecoresponsive genome of Daphnia pulex.</title>
        <authorList>
            <person name="Colbourne J.K."/>
            <person name="Pfrender M.E."/>
            <person name="Gilbert D."/>
            <person name="Thomas W.K."/>
            <person name="Tucker A."/>
            <person name="Oakley T.H."/>
            <person name="Tokishita S."/>
            <person name="Aerts A."/>
            <person name="Arnold G.J."/>
            <person name="Basu M.K."/>
            <person name="Bauer D.J."/>
            <person name="Caceres C.E."/>
            <person name="Carmel L."/>
            <person name="Casola C."/>
            <person name="Choi J.H."/>
            <person name="Detter J.C."/>
            <person name="Dong Q."/>
            <person name="Dusheyko S."/>
            <person name="Eads B.D."/>
            <person name="Frohlich T."/>
            <person name="Geiler-Samerotte K.A."/>
            <person name="Gerlach D."/>
            <person name="Hatcher P."/>
            <person name="Jogdeo S."/>
            <person name="Krijgsveld J."/>
            <person name="Kriventseva E.V."/>
            <person name="Kultz D."/>
            <person name="Laforsch C."/>
            <person name="Lindquist E."/>
            <person name="Lopez J."/>
            <person name="Manak J.R."/>
            <person name="Muller J."/>
            <person name="Pangilinan J."/>
            <person name="Patwardhan R.P."/>
            <person name="Pitluck S."/>
            <person name="Pritham E.J."/>
            <person name="Rechtsteiner A."/>
            <person name="Rho M."/>
            <person name="Rogozin I.B."/>
            <person name="Sakarya O."/>
            <person name="Salamov A."/>
            <person name="Schaack S."/>
            <person name="Shapiro H."/>
            <person name="Shiga Y."/>
            <person name="Skalitzky C."/>
            <person name="Smith Z."/>
            <person name="Souvorov A."/>
            <person name="Sung W."/>
            <person name="Tang Z."/>
            <person name="Tsuchiya D."/>
            <person name="Tu H."/>
            <person name="Vos H."/>
            <person name="Wang M."/>
            <person name="Wolf Y.I."/>
            <person name="Yamagata H."/>
            <person name="Yamada T."/>
            <person name="Ye Y."/>
            <person name="Shaw J.R."/>
            <person name="Andrews J."/>
            <person name="Crease T.J."/>
            <person name="Tang H."/>
            <person name="Lucas S.M."/>
            <person name="Robertson H.M."/>
            <person name="Bork P."/>
            <person name="Koonin E.V."/>
            <person name="Zdobnov E.M."/>
            <person name="Grigoriev I.V."/>
            <person name="Lynch M."/>
            <person name="Boore J.L."/>
        </authorList>
    </citation>
    <scope>NUCLEOTIDE SEQUENCE [LARGE SCALE GENOMIC DNA]</scope>
</reference>
<dbReference type="EMBL" id="GL732547">
    <property type="protein sequence ID" value="EFX80585.1"/>
    <property type="molecule type" value="Genomic_DNA"/>
</dbReference>
<name>E9GIV8_DAPPU</name>
<sequence length="894" mass="101154">MANQRVKKSMPNRSMFYLSFWCAFAILSMILHNGLTDDTNHSFDEYYEDFDYHELERPSIKNMLKDVSWPFNETLTHFSHLLVNIFKMNDNSSCRNNEKDQRCVKDYTSGDHPLEDNFSDGDWSSFDAAVTTDLKGLSTSQMISYFQDRYNNSDILPSVNDSLISISGAVTEAENHIAKYRKSVPIIVAFVSYLEGKSFSLGKKFIDSQSINSNRKQTLRQMETEKVQVAASLSKLNDTKNQQVAVLDNLHKLQKRQAEENSFLGMMCCVLSWDVLALIEDAETAEYNIRGLVAEVKLSEAHLTKLQEELDSLLEVYEATEKLAQRVSAEQLQTNRTLTQTKADLGASINDGVKMKKVTTFLTSLHGKLKVLQDFAVSQTSKDIIKAINVNDILEYFEKDEKSGAAAITESLVAKETAHDFRRLIRSSREAELAESFAVESSDCPDCNSLCVGLAVDETDPFRRKRAVGVSDGDIETGDQMLMNISGVYQTFRKVMSDPDDFQRDQLFSATATGTAVLSDLILLAFSTPDIVLTRTRSFNPKKQHSTNKSGPESFRNILNRISHLQYSALVQHQSWLSQLQIMSLTLPDSLKTTIILLRALLGNRKNPTEPSPEITQLISLQLNNTLAMASETFRNQSLEIENTFQKLVDFATQLDGASITWKERRRITSNPCSSTVKAENHNVNKDEIPDSLINLNGIQQMIDGWQSLIASVRIVTRTVKELVTPELVAFQYLVEWSVQLATQRHEAGWDSESPALPLIHRIISQAAKVSRVVYLLHETSSVYLRVSNRHLMPQTINLDMILALDHPLSAQDLEEKRREIIEVGRQEAESIAELMKEAKHQIIVKLTEHENLRQPDHGNQHCSFEPKVGRKDIKDCVRGRDCDHYFLKSFVCA</sequence>
<evidence type="ECO:0000313" key="3">
    <source>
        <dbReference type="Proteomes" id="UP000000305"/>
    </source>
</evidence>
<dbReference type="InParanoid" id="E9GIV8"/>
<dbReference type="AlphaFoldDB" id="E9GIV8"/>
<dbReference type="HOGENOM" id="CLU_323457_0_0_1"/>